<dbReference type="GO" id="GO:0005524">
    <property type="term" value="F:ATP binding"/>
    <property type="evidence" value="ECO:0007669"/>
    <property type="project" value="UniProtKB-KW"/>
</dbReference>
<dbReference type="InterPro" id="IPR029000">
    <property type="entry name" value="Cyclophilin-like_dom_sf"/>
</dbReference>
<dbReference type="GO" id="GO:0016787">
    <property type="term" value="F:hydrolase activity"/>
    <property type="evidence" value="ECO:0007669"/>
    <property type="project" value="UniProtKB-KW"/>
</dbReference>
<dbReference type="SMART" id="SM00797">
    <property type="entry name" value="AHS2"/>
    <property type="match status" value="1"/>
</dbReference>
<comment type="caution">
    <text evidence="5">The sequence shown here is derived from an EMBL/GenBank/DDBJ whole genome shotgun (WGS) entry which is preliminary data.</text>
</comment>
<dbReference type="PANTHER" id="PTHR43309">
    <property type="entry name" value="5-OXOPROLINASE SUBUNIT C"/>
    <property type="match status" value="1"/>
</dbReference>
<evidence type="ECO:0000256" key="3">
    <source>
        <dbReference type="ARBA" id="ARBA00022840"/>
    </source>
</evidence>
<feature type="domain" description="Carboxyltransferase" evidence="4">
    <location>
        <begin position="25"/>
        <end position="285"/>
    </location>
</feature>
<dbReference type="PANTHER" id="PTHR43309:SF3">
    <property type="entry name" value="5-OXOPROLINASE SUBUNIT C"/>
    <property type="match status" value="1"/>
</dbReference>
<protein>
    <submittedName>
        <fullName evidence="5">Allophanate hydrolase</fullName>
    </submittedName>
</protein>
<dbReference type="NCBIfam" id="TIGR00724">
    <property type="entry name" value="urea_amlyse_rel"/>
    <property type="match status" value="1"/>
</dbReference>
<keyword evidence="2 5" id="KW-0378">Hydrolase</keyword>
<dbReference type="EMBL" id="BONJ01000001">
    <property type="protein sequence ID" value="GIG12482.1"/>
    <property type="molecule type" value="Genomic_DNA"/>
</dbReference>
<dbReference type="RefSeq" id="WP_166385113.1">
    <property type="nucleotide sequence ID" value="NZ_BAAATT010000033.1"/>
</dbReference>
<proteinExistence type="predicted"/>
<keyword evidence="3" id="KW-0067">ATP-binding</keyword>
<sequence length="285" mass="29561">MTDVVITRPGLLTTVQDLGRHGWARLAVPRSGAADQPSLRLANRLVGNDENRAGLEATLLGVDVRFTGDRWIAVTGAPSPVFVGDRPAAQYAPVFVGAGSVLRVGAATSGARVYIGVAGGVDVAPVLGSRSTDIMSGLGPDPLQAGSALPLGPPQRGPAAVDVAPAPAIPAHATIRLLPGPRDDWFATSPYGLAYMVTGESNRVGVRLDGPVLQRTRLDELPSEAMTAGSVQVPPSGQPVVLLADYPTTGGYPVAGVVHPDDFWLVAQARPGMRLTFAPARRPLR</sequence>
<keyword evidence="6" id="KW-1185">Reference proteome</keyword>
<name>A0A8J3PCX8_9ACTN</name>
<keyword evidence="1" id="KW-0547">Nucleotide-binding</keyword>
<dbReference type="Proteomes" id="UP000660339">
    <property type="component" value="Unassembled WGS sequence"/>
</dbReference>
<dbReference type="InterPro" id="IPR052708">
    <property type="entry name" value="PxpC"/>
</dbReference>
<evidence type="ECO:0000313" key="5">
    <source>
        <dbReference type="EMBL" id="GIG12482.1"/>
    </source>
</evidence>
<gene>
    <name evidence="5" type="ORF">Cme02nite_08140</name>
</gene>
<dbReference type="AlphaFoldDB" id="A0A8J3PCX8"/>
<reference evidence="5" key="1">
    <citation type="submission" date="2021-01" db="EMBL/GenBank/DDBJ databases">
        <title>Whole genome shotgun sequence of Catellatospora methionotrophica NBRC 14553.</title>
        <authorList>
            <person name="Komaki H."/>
            <person name="Tamura T."/>
        </authorList>
    </citation>
    <scope>NUCLEOTIDE SEQUENCE</scope>
    <source>
        <strain evidence="5">NBRC 14553</strain>
    </source>
</reference>
<dbReference type="Gene3D" id="2.40.100.10">
    <property type="entry name" value="Cyclophilin-like"/>
    <property type="match status" value="1"/>
</dbReference>
<accession>A0A8J3PCX8</accession>
<evidence type="ECO:0000256" key="2">
    <source>
        <dbReference type="ARBA" id="ARBA00022801"/>
    </source>
</evidence>
<evidence type="ECO:0000259" key="4">
    <source>
        <dbReference type="SMART" id="SM00797"/>
    </source>
</evidence>
<evidence type="ECO:0000256" key="1">
    <source>
        <dbReference type="ARBA" id="ARBA00022741"/>
    </source>
</evidence>
<dbReference type="SUPFAM" id="SSF50891">
    <property type="entry name" value="Cyclophilin-like"/>
    <property type="match status" value="1"/>
</dbReference>
<dbReference type="InterPro" id="IPR003778">
    <property type="entry name" value="CT_A_B"/>
</dbReference>
<organism evidence="5 6">
    <name type="scientific">Catellatospora methionotrophica</name>
    <dbReference type="NCBI Taxonomy" id="121620"/>
    <lineage>
        <taxon>Bacteria</taxon>
        <taxon>Bacillati</taxon>
        <taxon>Actinomycetota</taxon>
        <taxon>Actinomycetes</taxon>
        <taxon>Micromonosporales</taxon>
        <taxon>Micromonosporaceae</taxon>
        <taxon>Catellatospora</taxon>
    </lineage>
</organism>
<evidence type="ECO:0000313" key="6">
    <source>
        <dbReference type="Proteomes" id="UP000660339"/>
    </source>
</evidence>
<dbReference type="Pfam" id="PF02626">
    <property type="entry name" value="CT_A_B"/>
    <property type="match status" value="1"/>
</dbReference>